<evidence type="ECO:0000313" key="7">
    <source>
        <dbReference type="Proteomes" id="UP000270471"/>
    </source>
</evidence>
<dbReference type="PANTHER" id="PTHR24321:SF8">
    <property type="entry name" value="ESTRADIOL 17-BETA-DEHYDROGENASE 8-RELATED"/>
    <property type="match status" value="1"/>
</dbReference>
<dbReference type="InterPro" id="IPR036291">
    <property type="entry name" value="NAD(P)-bd_dom_sf"/>
</dbReference>
<comment type="caution">
    <text evidence="6">The sequence shown here is derived from an EMBL/GenBank/DDBJ whole genome shotgun (WGS) entry which is preliminary data.</text>
</comment>
<evidence type="ECO:0000313" key="6">
    <source>
        <dbReference type="EMBL" id="RMB83392.1"/>
    </source>
</evidence>
<dbReference type="GO" id="GO:0016491">
    <property type="term" value="F:oxidoreductase activity"/>
    <property type="evidence" value="ECO:0007669"/>
    <property type="project" value="UniProtKB-KW"/>
</dbReference>
<evidence type="ECO:0000259" key="5">
    <source>
        <dbReference type="SMART" id="SM00822"/>
    </source>
</evidence>
<dbReference type="PANTHER" id="PTHR24321">
    <property type="entry name" value="DEHYDROGENASES, SHORT CHAIN"/>
    <property type="match status" value="1"/>
</dbReference>
<evidence type="ECO:0000256" key="3">
    <source>
        <dbReference type="ARBA" id="ARBA00023027"/>
    </source>
</evidence>
<dbReference type="SMART" id="SM00822">
    <property type="entry name" value="PKS_KR"/>
    <property type="match status" value="1"/>
</dbReference>
<evidence type="ECO:0000256" key="4">
    <source>
        <dbReference type="SAM" id="MobiDB-lite"/>
    </source>
</evidence>
<organism evidence="6 7">
    <name type="scientific">Streptomyces shenzhenensis</name>
    <dbReference type="NCBI Taxonomy" id="943815"/>
    <lineage>
        <taxon>Bacteria</taxon>
        <taxon>Bacillati</taxon>
        <taxon>Actinomycetota</taxon>
        <taxon>Actinomycetes</taxon>
        <taxon>Kitasatosporales</taxon>
        <taxon>Streptomycetaceae</taxon>
        <taxon>Streptomyces</taxon>
    </lineage>
</organism>
<name>A0A3M0I553_9ACTN</name>
<dbReference type="CDD" id="cd05233">
    <property type="entry name" value="SDR_c"/>
    <property type="match status" value="1"/>
</dbReference>
<feature type="domain" description="Ketoreductase" evidence="5">
    <location>
        <begin position="56"/>
        <end position="240"/>
    </location>
</feature>
<dbReference type="InterPro" id="IPR002347">
    <property type="entry name" value="SDR_fam"/>
</dbReference>
<keyword evidence="2" id="KW-0560">Oxidoreductase</keyword>
<dbReference type="Gene3D" id="3.40.50.720">
    <property type="entry name" value="NAD(P)-binding Rossmann-like Domain"/>
    <property type="match status" value="1"/>
</dbReference>
<dbReference type="FunFam" id="3.40.50.720:FF:000084">
    <property type="entry name" value="Short-chain dehydrogenase reductase"/>
    <property type="match status" value="1"/>
</dbReference>
<dbReference type="SUPFAM" id="SSF51735">
    <property type="entry name" value="NAD(P)-binding Rossmann-fold domains"/>
    <property type="match status" value="1"/>
</dbReference>
<proteinExistence type="inferred from homology"/>
<gene>
    <name evidence="6" type="ORF">CTZ28_23795</name>
</gene>
<dbReference type="OrthoDB" id="8959163at2"/>
<reference evidence="6 7" key="1">
    <citation type="submission" date="2017-11" db="EMBL/GenBank/DDBJ databases">
        <title>Draft genome of actinobacteria isolated from guarana (Paullinia cupana (Mart.) Ducke.</title>
        <authorList>
            <person name="Siqueira K.A."/>
            <person name="Liotti R.G."/>
            <person name="Mendes T.A.O."/>
            <person name="Soares M.A."/>
        </authorList>
    </citation>
    <scope>NUCLEOTIDE SEQUENCE [LARGE SCALE GENOMIC DNA]</scope>
    <source>
        <strain evidence="6 7">193</strain>
    </source>
</reference>
<protein>
    <recommendedName>
        <fullName evidence="5">Ketoreductase domain-containing protein</fullName>
    </recommendedName>
</protein>
<sequence>MAPLCRRREGGGRRARCEAPPACGPRTPSGRTNGPLHPCKRQTEKRGRAMGRFDGRTYLITGGGKGIGAAVADEVAAGGGTVAVFDIDGDAATEKVAQILAAGGRALALQGDARDDTAVRSAVAAVVRKYGQINGLAAIAGVLRLAPIAEVPDSQWRDVVETNVLGPFQFVRAVVPHLRAAGSGSIVLAGSAMAFASNPEAALYSASKGAIVAMTNSLAVELATENIRVNCFAPGTVRTPMARELAQMQGAPDNIDAVVDSFGQGHPMRRIIEAEEVARVVAFLLSDEASAVTGSCYGVDAGMLANLA</sequence>
<dbReference type="EMBL" id="PENI01000016">
    <property type="protein sequence ID" value="RMB83392.1"/>
    <property type="molecule type" value="Genomic_DNA"/>
</dbReference>
<dbReference type="InterPro" id="IPR057326">
    <property type="entry name" value="KR_dom"/>
</dbReference>
<dbReference type="PRINTS" id="PR00080">
    <property type="entry name" value="SDRFAMILY"/>
</dbReference>
<keyword evidence="7" id="KW-1185">Reference proteome</keyword>
<feature type="compositionally biased region" description="Basic and acidic residues" evidence="4">
    <location>
        <begin position="1"/>
        <end position="17"/>
    </location>
</feature>
<evidence type="ECO:0000256" key="2">
    <source>
        <dbReference type="ARBA" id="ARBA00023002"/>
    </source>
</evidence>
<dbReference type="AlphaFoldDB" id="A0A3M0I553"/>
<feature type="region of interest" description="Disordered" evidence="4">
    <location>
        <begin position="1"/>
        <end position="48"/>
    </location>
</feature>
<dbReference type="PRINTS" id="PR00081">
    <property type="entry name" value="GDHRDH"/>
</dbReference>
<dbReference type="Proteomes" id="UP000270471">
    <property type="component" value="Unassembled WGS sequence"/>
</dbReference>
<dbReference type="PROSITE" id="PS00061">
    <property type="entry name" value="ADH_SHORT"/>
    <property type="match status" value="1"/>
</dbReference>
<keyword evidence="3" id="KW-0520">NAD</keyword>
<evidence type="ECO:0000256" key="1">
    <source>
        <dbReference type="ARBA" id="ARBA00006484"/>
    </source>
</evidence>
<dbReference type="Pfam" id="PF13561">
    <property type="entry name" value="adh_short_C2"/>
    <property type="match status" value="1"/>
</dbReference>
<accession>A0A3M0I553</accession>
<comment type="similarity">
    <text evidence="1">Belongs to the short-chain dehydrogenases/reductases (SDR) family.</text>
</comment>
<dbReference type="InterPro" id="IPR020904">
    <property type="entry name" value="Sc_DH/Rdtase_CS"/>
</dbReference>